<proteinExistence type="predicted"/>
<reference evidence="2" key="1">
    <citation type="journal article" date="2013" name="Genome Announc.">
        <title>Draft genome sequence of the grapevine dieback fungus Eutypa lata UCR-EL1.</title>
        <authorList>
            <person name="Blanco-Ulate B."/>
            <person name="Rolshausen P.E."/>
            <person name="Cantu D."/>
        </authorList>
    </citation>
    <scope>NUCLEOTIDE SEQUENCE [LARGE SCALE GENOMIC DNA]</scope>
    <source>
        <strain evidence="2">UCR-EL1</strain>
    </source>
</reference>
<dbReference type="HOGENOM" id="CLU_1786839_0_0_1"/>
<evidence type="ECO:0000313" key="2">
    <source>
        <dbReference type="Proteomes" id="UP000012174"/>
    </source>
</evidence>
<organism evidence="1 2">
    <name type="scientific">Eutypa lata (strain UCR-EL1)</name>
    <name type="common">Grapevine dieback disease fungus</name>
    <name type="synonym">Eutypa armeniacae</name>
    <dbReference type="NCBI Taxonomy" id="1287681"/>
    <lineage>
        <taxon>Eukaryota</taxon>
        <taxon>Fungi</taxon>
        <taxon>Dikarya</taxon>
        <taxon>Ascomycota</taxon>
        <taxon>Pezizomycotina</taxon>
        <taxon>Sordariomycetes</taxon>
        <taxon>Xylariomycetidae</taxon>
        <taxon>Xylariales</taxon>
        <taxon>Diatrypaceae</taxon>
        <taxon>Eutypa</taxon>
    </lineage>
</organism>
<protein>
    <submittedName>
        <fullName evidence="1">Uncharacterized protein</fullName>
    </submittedName>
</protein>
<name>M7TFI7_EUTLA</name>
<evidence type="ECO:0000313" key="1">
    <source>
        <dbReference type="EMBL" id="EMR65480.1"/>
    </source>
</evidence>
<sequence length="145" mass="16202">MTAKTIDDIPEGAPPPYECATSDTHSQGMTVTQIQRKPGKAGGGKFYYDHESLPSVQLLFYPEPSGYATAVDEQPWFAQMFVKCDDVPRLMREGFHWTAANVLKEEGCVIKDKTKQDEARNASNQVHFMPNLLLDRFATAATVNF</sequence>
<dbReference type="KEGG" id="ela:UCREL1_7539"/>
<dbReference type="Proteomes" id="UP000012174">
    <property type="component" value="Unassembled WGS sequence"/>
</dbReference>
<accession>M7TFI7</accession>
<gene>
    <name evidence="1" type="ORF">UCREL1_7539</name>
</gene>
<dbReference type="AlphaFoldDB" id="M7TFI7"/>
<dbReference type="EMBL" id="KB706861">
    <property type="protein sequence ID" value="EMR65480.1"/>
    <property type="molecule type" value="Genomic_DNA"/>
</dbReference>
<dbReference type="OrthoDB" id="4589291at2759"/>
<keyword evidence="2" id="KW-1185">Reference proteome</keyword>